<keyword evidence="3" id="KW-1185">Reference proteome</keyword>
<reference evidence="2 3" key="1">
    <citation type="journal article" date="2019" name="Int. J. Syst. Evol. Microbiol.">
        <title>The Global Catalogue of Microorganisms (GCM) 10K type strain sequencing project: providing services to taxonomists for standard genome sequencing and annotation.</title>
        <authorList>
            <consortium name="The Broad Institute Genomics Platform"/>
            <consortium name="The Broad Institute Genome Sequencing Center for Infectious Disease"/>
            <person name="Wu L."/>
            <person name="Ma J."/>
        </authorList>
    </citation>
    <scope>NUCLEOTIDE SEQUENCE [LARGE SCALE GENOMIC DNA]</scope>
    <source>
        <strain evidence="2 3">JCM 13008</strain>
    </source>
</reference>
<gene>
    <name evidence="2" type="ORF">GCM10009668_30110</name>
</gene>
<proteinExistence type="predicted"/>
<dbReference type="Proteomes" id="UP001501581">
    <property type="component" value="Unassembled WGS sequence"/>
</dbReference>
<dbReference type="RefSeq" id="WP_343995633.1">
    <property type="nucleotide sequence ID" value="NZ_BAAALG010000011.1"/>
</dbReference>
<feature type="signal peptide" evidence="1">
    <location>
        <begin position="1"/>
        <end position="25"/>
    </location>
</feature>
<name>A0ABN1TXX1_9ACTN</name>
<sequence length="210" mass="21114">MSRRTAPALRALPLAALLLVGTACSGGDDGDAEQPLPSLSQAVSGQPTISPGDFCDRIDERIFAETIGEVAESTSYGNGDPATLAPGVEDVAHEFSCTVTAADGATLRAWVFVPPVTPERAKALVRSAGSAKGCTTAEAAFGEPGVRTLCSDADGAATTTLQGLFTDTWFSCSASVPDLATADLGSGGLAKRTDAWCASALSAAASGDSD</sequence>
<evidence type="ECO:0008006" key="4">
    <source>
        <dbReference type="Google" id="ProtNLM"/>
    </source>
</evidence>
<accession>A0ABN1TXX1</accession>
<evidence type="ECO:0000256" key="1">
    <source>
        <dbReference type="SAM" id="SignalP"/>
    </source>
</evidence>
<protein>
    <recommendedName>
        <fullName evidence="4">DUF3558 domain-containing protein</fullName>
    </recommendedName>
</protein>
<dbReference type="PROSITE" id="PS51257">
    <property type="entry name" value="PROKAR_LIPOPROTEIN"/>
    <property type="match status" value="1"/>
</dbReference>
<dbReference type="EMBL" id="BAAALG010000011">
    <property type="protein sequence ID" value="GAA1107995.1"/>
    <property type="molecule type" value="Genomic_DNA"/>
</dbReference>
<organism evidence="2 3">
    <name type="scientific">Nocardioides dubius</name>
    <dbReference type="NCBI Taxonomy" id="317019"/>
    <lineage>
        <taxon>Bacteria</taxon>
        <taxon>Bacillati</taxon>
        <taxon>Actinomycetota</taxon>
        <taxon>Actinomycetes</taxon>
        <taxon>Propionibacteriales</taxon>
        <taxon>Nocardioidaceae</taxon>
        <taxon>Nocardioides</taxon>
    </lineage>
</organism>
<evidence type="ECO:0000313" key="2">
    <source>
        <dbReference type="EMBL" id="GAA1107995.1"/>
    </source>
</evidence>
<evidence type="ECO:0000313" key="3">
    <source>
        <dbReference type="Proteomes" id="UP001501581"/>
    </source>
</evidence>
<comment type="caution">
    <text evidence="2">The sequence shown here is derived from an EMBL/GenBank/DDBJ whole genome shotgun (WGS) entry which is preliminary data.</text>
</comment>
<keyword evidence="1" id="KW-0732">Signal</keyword>
<feature type="chain" id="PRO_5045272064" description="DUF3558 domain-containing protein" evidence="1">
    <location>
        <begin position="26"/>
        <end position="210"/>
    </location>
</feature>